<reference evidence="1" key="1">
    <citation type="submission" date="2022-07" db="EMBL/GenBank/DDBJ databases">
        <title>Phylogenomic reconstructions and comparative analyses of Kickxellomycotina fungi.</title>
        <authorList>
            <person name="Reynolds N.K."/>
            <person name="Stajich J.E."/>
            <person name="Barry K."/>
            <person name="Grigoriev I.V."/>
            <person name="Crous P."/>
            <person name="Smith M.E."/>
        </authorList>
    </citation>
    <scope>NUCLEOTIDE SEQUENCE</scope>
    <source>
        <strain evidence="1">CBS 190363</strain>
    </source>
</reference>
<evidence type="ECO:0000313" key="1">
    <source>
        <dbReference type="EMBL" id="KAJ2887961.1"/>
    </source>
</evidence>
<accession>A0ACC1LWD0</accession>
<feature type="non-terminal residue" evidence="1">
    <location>
        <position position="500"/>
    </location>
</feature>
<protein>
    <submittedName>
        <fullName evidence="1">Uncharacterized protein</fullName>
    </submittedName>
</protein>
<sequence length="500" mass="55430">MAPLDEWQREWWSMVLTTLFNEALGFFQSLYDLVTAQLESAHALPYAIQYLRSGTEPPASFQIARRLLVYVGDIYRYQLMYLPQLAVGSAGPIDTAELLDLARCTYARASAMYFDSGRACMQMSLLLSVCTNQRFSAMFWHMCGLCYADHQHIRQRTTMAMRKSSEEQDDDSDDDPIEQLVVELVQAVVNGNKETDEMYRQLQSSLNDDWEEAQRGMVELVDLDAGFWEREYQLGVALAGLLTATEGQAAGDHSVRIQDLAVVLVQRQAMCLQQALALGGGTGTGSGVYPAISICVWIDLWRSTGWLDARAGSAQEALLVLLSQLINEYSAAASSSGTLEEVAQTVLAHDVALMGWRTLRSVQQRLRYEEIGQWQPPDAQTTVRVVLARAQLLVQALVGRSCAVPDAEFWCQRLKLVREWVRAGDKYRVVMAADTRRQLEADGGSAAKAALAFAARGSVVEHGGLAQWEDDAMAFMTSGDEEDEWPVAADVPEEARAALS</sequence>
<dbReference type="Proteomes" id="UP001139981">
    <property type="component" value="Unassembled WGS sequence"/>
</dbReference>
<organism evidence="1 2">
    <name type="scientific">Coemansia aciculifera</name>
    <dbReference type="NCBI Taxonomy" id="417176"/>
    <lineage>
        <taxon>Eukaryota</taxon>
        <taxon>Fungi</taxon>
        <taxon>Fungi incertae sedis</taxon>
        <taxon>Zoopagomycota</taxon>
        <taxon>Kickxellomycotina</taxon>
        <taxon>Kickxellomycetes</taxon>
        <taxon>Kickxellales</taxon>
        <taxon>Kickxellaceae</taxon>
        <taxon>Coemansia</taxon>
    </lineage>
</organism>
<keyword evidence="2" id="KW-1185">Reference proteome</keyword>
<proteinExistence type="predicted"/>
<evidence type="ECO:0000313" key="2">
    <source>
        <dbReference type="Proteomes" id="UP001139981"/>
    </source>
</evidence>
<dbReference type="EMBL" id="JANBVB010002117">
    <property type="protein sequence ID" value="KAJ2887961.1"/>
    <property type="molecule type" value="Genomic_DNA"/>
</dbReference>
<comment type="caution">
    <text evidence="1">The sequence shown here is derived from an EMBL/GenBank/DDBJ whole genome shotgun (WGS) entry which is preliminary data.</text>
</comment>
<name>A0ACC1LWD0_9FUNG</name>
<gene>
    <name evidence="1" type="ORF">IWW38_005032</name>
</gene>